<gene>
    <name evidence="2" type="ORF">Fmac_021050</name>
</gene>
<protein>
    <submittedName>
        <fullName evidence="2">Uncharacterized protein</fullName>
    </submittedName>
</protein>
<evidence type="ECO:0000313" key="2">
    <source>
        <dbReference type="EMBL" id="KAL2327623.1"/>
    </source>
</evidence>
<reference evidence="2 3" key="1">
    <citation type="submission" date="2024-08" db="EMBL/GenBank/DDBJ databases">
        <title>Insights into the chromosomal genome structure of Flemingia macrophylla.</title>
        <authorList>
            <person name="Ding Y."/>
            <person name="Zhao Y."/>
            <person name="Bi W."/>
            <person name="Wu M."/>
            <person name="Zhao G."/>
            <person name="Gong Y."/>
            <person name="Li W."/>
            <person name="Zhang P."/>
        </authorList>
    </citation>
    <scope>NUCLEOTIDE SEQUENCE [LARGE SCALE GENOMIC DNA]</scope>
    <source>
        <strain evidence="2">DYQJB</strain>
        <tissue evidence="2">Leaf</tissue>
    </source>
</reference>
<evidence type="ECO:0000313" key="3">
    <source>
        <dbReference type="Proteomes" id="UP001603857"/>
    </source>
</evidence>
<proteinExistence type="predicted"/>
<evidence type="ECO:0000256" key="1">
    <source>
        <dbReference type="SAM" id="MobiDB-lite"/>
    </source>
</evidence>
<feature type="region of interest" description="Disordered" evidence="1">
    <location>
        <begin position="313"/>
        <end position="332"/>
    </location>
</feature>
<comment type="caution">
    <text evidence="2">The sequence shown here is derived from an EMBL/GenBank/DDBJ whole genome shotgun (WGS) entry which is preliminary data.</text>
</comment>
<dbReference type="EMBL" id="JBGMDY010000007">
    <property type="protein sequence ID" value="KAL2327623.1"/>
    <property type="molecule type" value="Genomic_DNA"/>
</dbReference>
<organism evidence="2 3">
    <name type="scientific">Flemingia macrophylla</name>
    <dbReference type="NCBI Taxonomy" id="520843"/>
    <lineage>
        <taxon>Eukaryota</taxon>
        <taxon>Viridiplantae</taxon>
        <taxon>Streptophyta</taxon>
        <taxon>Embryophyta</taxon>
        <taxon>Tracheophyta</taxon>
        <taxon>Spermatophyta</taxon>
        <taxon>Magnoliopsida</taxon>
        <taxon>eudicotyledons</taxon>
        <taxon>Gunneridae</taxon>
        <taxon>Pentapetalae</taxon>
        <taxon>rosids</taxon>
        <taxon>fabids</taxon>
        <taxon>Fabales</taxon>
        <taxon>Fabaceae</taxon>
        <taxon>Papilionoideae</taxon>
        <taxon>50 kb inversion clade</taxon>
        <taxon>NPAAA clade</taxon>
        <taxon>indigoferoid/millettioid clade</taxon>
        <taxon>Phaseoleae</taxon>
        <taxon>Flemingia</taxon>
    </lineage>
</organism>
<keyword evidence="3" id="KW-1185">Reference proteome</keyword>
<name>A0ABD1LVS3_9FABA</name>
<dbReference type="Proteomes" id="UP001603857">
    <property type="component" value="Unassembled WGS sequence"/>
</dbReference>
<sequence length="356" mass="40100">MESDGSHAWGAHILEDTNDSTTSLGYYLGRDQVCNLVKAELILGPPPLATAWLRLSVHPCRGRVYPCLTLSPFSSKTAHPDQRPAKLRPRSIASNLAQIMVELRDISLPLLTKHHLARSLAEPRPYPSPYIYLCQVSISPTLWKAEVEALDTGDHITTITFITDGIRWIPRLGGMYTGRRQPFDHLPRLLLRLRPSVPFVCTLPSRHVGVRLGTVKSSGAQLEVRHSSMWHLSSRGHSLTSMLAPFVLPHPSQCALDHFPQPHFFDFIVATDVVYICNSIPSLIFTMETLVFDMESDGNSAFVLTEIRRKKSEEKRETCTEGSSINQGEKRRKPRWQGWKDVVALLKMQLSIMCTM</sequence>
<accession>A0ABD1LVS3</accession>
<dbReference type="AlphaFoldDB" id="A0ABD1LVS3"/>